<name>C0E640_9CORY</name>
<evidence type="ECO:0000313" key="4">
    <source>
        <dbReference type="Proteomes" id="UP000006247"/>
    </source>
</evidence>
<feature type="transmembrane region" description="Helical" evidence="2">
    <location>
        <begin position="428"/>
        <end position="446"/>
    </location>
</feature>
<feature type="region of interest" description="Disordered" evidence="1">
    <location>
        <begin position="557"/>
        <end position="578"/>
    </location>
</feature>
<proteinExistence type="predicted"/>
<dbReference type="Proteomes" id="UP000006247">
    <property type="component" value="Unassembled WGS sequence"/>
</dbReference>
<feature type="compositionally biased region" description="Low complexity" evidence="1">
    <location>
        <begin position="34"/>
        <end position="69"/>
    </location>
</feature>
<feature type="compositionally biased region" description="Basic residues" evidence="1">
    <location>
        <begin position="93"/>
        <end position="102"/>
    </location>
</feature>
<dbReference type="PANTHER" id="PTHR41771">
    <property type="entry name" value="MEMBRANE PROTEIN-RELATED"/>
    <property type="match status" value="1"/>
</dbReference>
<keyword evidence="2" id="KW-0812">Transmembrane</keyword>
<keyword evidence="2" id="KW-0472">Membrane</keyword>
<dbReference type="Pfam" id="PF07907">
    <property type="entry name" value="YibE_F"/>
    <property type="match status" value="1"/>
</dbReference>
<dbReference type="HOGENOM" id="CLU_028166_3_0_11"/>
<sequence>MGRHNHQLESESENEPESPAEIRRNRRSKRITPAAQQPAKGSKSAKAKPAVRPTKAAQSSSPQSAGAGRPAKRTVRKVSQQPADAAPATPKGPRVRKPRPAKGTKPTQPTPATPVASEQPAKPAKPTKPAKPAKQPRVPRSQRKPEAESPAVDVDKQSKPKTRNWTFTRILLVAFIAAWVGGTIFGVYTMWPGDKKPNISPNFYTSFSMSHAQVEGTVLFTQPGSCTSSEVGRVFDTSPRESPGSDNNCQWYITQIDSGTNKGQRTLLINSHNPGEPELHKNDRILLIEDKAADGAMSYGFSDFQRTYPLLLWGLIIAAAIAGFALIRGVRALLGLGITLVVVVLFTVRILLLGASPISAAVVSGAAILLLVVFMVHGFNWKSASALGGTLLALVIAAWLATIAIDNNELRGLGNSDNLSIIVNLPDVSVKGLMLCGFIIGALGVLNDVAISQASTINELADLDPQASPARLFLGAMKVGRDHIASMVYTLVLTYTGASLPLLLLLSVSERPLVQILTSDVVATEMLRSGIGALALTLTVPITTVIAAYTVPNTSNKADTITDEGADSEAADPAPTTA</sequence>
<keyword evidence="2" id="KW-1133">Transmembrane helix</keyword>
<feature type="transmembrane region" description="Helical" evidence="2">
    <location>
        <begin position="333"/>
        <end position="352"/>
    </location>
</feature>
<reference evidence="3 4" key="1">
    <citation type="submission" date="2009-01" db="EMBL/GenBank/DDBJ databases">
        <authorList>
            <person name="Fulton L."/>
            <person name="Clifton S."/>
            <person name="Chinwalla A.T."/>
            <person name="Mitreva M."/>
            <person name="Sodergren E."/>
            <person name="Weinstock G."/>
            <person name="Clifton S."/>
            <person name="Dooling D.J."/>
            <person name="Fulton B."/>
            <person name="Minx P."/>
            <person name="Pepin K.H."/>
            <person name="Johnson M."/>
            <person name="Bhonagiri V."/>
            <person name="Nash W.E."/>
            <person name="Mardis E.R."/>
            <person name="Wilson R.K."/>
        </authorList>
    </citation>
    <scope>NUCLEOTIDE SEQUENCE [LARGE SCALE GENOMIC DNA]</scope>
    <source>
        <strain evidence="3 4">ATCC 33806</strain>
    </source>
</reference>
<gene>
    <name evidence="3" type="ORF">CORMATOL_02473</name>
</gene>
<feature type="transmembrane region" description="Helical" evidence="2">
    <location>
        <begin position="386"/>
        <end position="405"/>
    </location>
</feature>
<feature type="transmembrane region" description="Helical" evidence="2">
    <location>
        <begin position="529"/>
        <end position="551"/>
    </location>
</feature>
<evidence type="ECO:0000256" key="2">
    <source>
        <dbReference type="SAM" id="Phobius"/>
    </source>
</evidence>
<feature type="compositionally biased region" description="Basic and acidic residues" evidence="1">
    <location>
        <begin position="143"/>
        <end position="158"/>
    </location>
</feature>
<protein>
    <submittedName>
        <fullName evidence="3">YibE/F-like protein</fullName>
    </submittedName>
</protein>
<dbReference type="PANTHER" id="PTHR41771:SF1">
    <property type="entry name" value="MEMBRANE PROTEIN"/>
    <property type="match status" value="1"/>
</dbReference>
<dbReference type="AlphaFoldDB" id="C0E640"/>
<feature type="transmembrane region" description="Helical" evidence="2">
    <location>
        <begin position="170"/>
        <end position="191"/>
    </location>
</feature>
<organism evidence="3 4">
    <name type="scientific">Corynebacterium matruchotii ATCC 33806</name>
    <dbReference type="NCBI Taxonomy" id="566549"/>
    <lineage>
        <taxon>Bacteria</taxon>
        <taxon>Bacillati</taxon>
        <taxon>Actinomycetota</taxon>
        <taxon>Actinomycetes</taxon>
        <taxon>Mycobacteriales</taxon>
        <taxon>Corynebacteriaceae</taxon>
        <taxon>Corynebacterium</taxon>
    </lineage>
</organism>
<dbReference type="InterPro" id="IPR012507">
    <property type="entry name" value="YibE_F"/>
</dbReference>
<feature type="transmembrane region" description="Helical" evidence="2">
    <location>
        <begin position="307"/>
        <end position="326"/>
    </location>
</feature>
<accession>C0E640</accession>
<feature type="transmembrane region" description="Helical" evidence="2">
    <location>
        <begin position="487"/>
        <end position="509"/>
    </location>
</feature>
<feature type="region of interest" description="Disordered" evidence="1">
    <location>
        <begin position="1"/>
        <end position="159"/>
    </location>
</feature>
<feature type="transmembrane region" description="Helical" evidence="2">
    <location>
        <begin position="358"/>
        <end position="379"/>
    </location>
</feature>
<comment type="caution">
    <text evidence="3">The sequence shown here is derived from an EMBL/GenBank/DDBJ whole genome shotgun (WGS) entry which is preliminary data.</text>
</comment>
<dbReference type="EMBL" id="ACEB01000040">
    <property type="protein sequence ID" value="EEG25999.1"/>
    <property type="molecule type" value="Genomic_DNA"/>
</dbReference>
<evidence type="ECO:0000313" key="3">
    <source>
        <dbReference type="EMBL" id="EEG25999.1"/>
    </source>
</evidence>
<evidence type="ECO:0000256" key="1">
    <source>
        <dbReference type="SAM" id="MobiDB-lite"/>
    </source>
</evidence>
<feature type="compositionally biased region" description="Acidic residues" evidence="1">
    <location>
        <begin position="561"/>
        <end position="570"/>
    </location>
</feature>